<evidence type="ECO:0000313" key="2">
    <source>
        <dbReference type="Proteomes" id="UP000046392"/>
    </source>
</evidence>
<reference evidence="3" key="1">
    <citation type="submission" date="2017-02" db="UniProtKB">
        <authorList>
            <consortium name="WormBaseParasite"/>
        </authorList>
    </citation>
    <scope>IDENTIFICATION</scope>
</reference>
<protein>
    <submittedName>
        <fullName evidence="3">Reverse transcriptase domain-containing protein</fullName>
    </submittedName>
</protein>
<evidence type="ECO:0000313" key="3">
    <source>
        <dbReference type="WBParaSite" id="SPAL_0001356400.1"/>
    </source>
</evidence>
<evidence type="ECO:0000256" key="1">
    <source>
        <dbReference type="SAM" id="MobiDB-lite"/>
    </source>
</evidence>
<name>A0A0N5C6J8_STREA</name>
<feature type="region of interest" description="Disordered" evidence="1">
    <location>
        <begin position="161"/>
        <end position="192"/>
    </location>
</feature>
<dbReference type="WBParaSite" id="SPAL_0001356400.1">
    <property type="protein sequence ID" value="SPAL_0001356400.1"/>
    <property type="gene ID" value="SPAL_0001356400"/>
</dbReference>
<keyword evidence="2" id="KW-1185">Reference proteome</keyword>
<dbReference type="AlphaFoldDB" id="A0A0N5C6J8"/>
<dbReference type="Proteomes" id="UP000046392">
    <property type="component" value="Unplaced"/>
</dbReference>
<accession>A0A0N5C6J8</accession>
<sequence length="379" mass="44243">MAPPGNFTVKQLNTLKAKAMFMHEDKRKEYVFENIPQVLKDELVEFVVESGEVELEWDEMFSFLERRVSLWDQRTSIVVKVDRVMNDEEKLLMKILYIHKIPRGVKSRLDDIYALPDFGNLYKTARKADLRFDQREHFGRRNSDRDERNDVRGKVDFKKFQERSKNSISDSKSGKGMGISLRKKDNKNDESGSSVFKTYFTCRSKDRVVKTFITFNRMKDIKFEVGVDTRSEVSILTLKDFDCLNDEMKNKLVSKDWIFTKSWYGSHSKVIGLLEDFIDIDNVNVKSVKAKFYVAEVKNKVVVDEFGIEYSKRLPRVEKFLKESSSRVLVDDMFDPGNVLEAEFSVCDSFVPKRAGIIPIPGEYRSEVEEIFKRKIKNG</sequence>
<proteinExistence type="predicted"/>
<organism evidence="2 3">
    <name type="scientific">Strongyloides papillosus</name>
    <name type="common">Intestinal threadworm</name>
    <dbReference type="NCBI Taxonomy" id="174720"/>
    <lineage>
        <taxon>Eukaryota</taxon>
        <taxon>Metazoa</taxon>
        <taxon>Ecdysozoa</taxon>
        <taxon>Nematoda</taxon>
        <taxon>Chromadorea</taxon>
        <taxon>Rhabditida</taxon>
        <taxon>Tylenchina</taxon>
        <taxon>Panagrolaimomorpha</taxon>
        <taxon>Strongyloidoidea</taxon>
        <taxon>Strongyloididae</taxon>
        <taxon>Strongyloides</taxon>
    </lineage>
</organism>